<dbReference type="Gene3D" id="1.10.10.60">
    <property type="entry name" value="Homeodomain-like"/>
    <property type="match status" value="1"/>
</dbReference>
<organism evidence="5 8">
    <name type="scientific">Adineta steineri</name>
    <dbReference type="NCBI Taxonomy" id="433720"/>
    <lineage>
        <taxon>Eukaryota</taxon>
        <taxon>Metazoa</taxon>
        <taxon>Spiralia</taxon>
        <taxon>Gnathifera</taxon>
        <taxon>Rotifera</taxon>
        <taxon>Eurotatoria</taxon>
        <taxon>Bdelloidea</taxon>
        <taxon>Adinetida</taxon>
        <taxon>Adinetidae</taxon>
        <taxon>Adineta</taxon>
    </lineage>
</organism>
<evidence type="ECO:0000256" key="2">
    <source>
        <dbReference type="RuleBase" id="RU000682"/>
    </source>
</evidence>
<reference evidence="5" key="1">
    <citation type="submission" date="2021-02" db="EMBL/GenBank/DDBJ databases">
        <authorList>
            <person name="Nowell W R."/>
        </authorList>
    </citation>
    <scope>NUCLEOTIDE SEQUENCE</scope>
</reference>
<dbReference type="EMBL" id="CAJNOI010005476">
    <property type="protein sequence ID" value="CAF1565784.1"/>
    <property type="molecule type" value="Genomic_DNA"/>
</dbReference>
<dbReference type="AlphaFoldDB" id="A0A815Y5D3"/>
<dbReference type="OrthoDB" id="6159439at2759"/>
<accession>A0A815Y5D3</accession>
<sequence>MATDTSDDEQNQPTTKSKIKHRRRRTTFVVYQLVELEMAFSYCRCPTNRERCELARRLDLTERLVRIWFFNRRQKWLKDNIIGYFNANPINPNRYYPQDAA</sequence>
<dbReference type="PANTHER" id="PTHR46271:SF4">
    <property type="entry name" value="HOMEOBOX PROTEIN, PUTATIVE-RELATED"/>
    <property type="match status" value="1"/>
</dbReference>
<dbReference type="EMBL" id="CAJNOM010005883">
    <property type="protein sequence ID" value="CAF1666702.1"/>
    <property type="molecule type" value="Genomic_DNA"/>
</dbReference>
<dbReference type="InterPro" id="IPR001356">
    <property type="entry name" value="HD"/>
</dbReference>
<keyword evidence="7" id="KW-1185">Reference proteome</keyword>
<dbReference type="SMART" id="SM00389">
    <property type="entry name" value="HOX"/>
    <property type="match status" value="1"/>
</dbReference>
<comment type="subcellular location">
    <subcellularLocation>
        <location evidence="1 2">Nucleus</location>
    </subcellularLocation>
</comment>
<dbReference type="Pfam" id="PF00046">
    <property type="entry name" value="Homeodomain"/>
    <property type="match status" value="1"/>
</dbReference>
<feature type="DNA-binding region" description="Homeobox" evidence="1">
    <location>
        <begin position="21"/>
        <end position="80"/>
    </location>
</feature>
<gene>
    <name evidence="5" type="ORF">BJG266_LOCUS47327</name>
    <name evidence="6" type="ORF">QVE165_LOCUS64368</name>
</gene>
<name>A0A815Y5D3_9BILA</name>
<evidence type="ECO:0000256" key="1">
    <source>
        <dbReference type="PROSITE-ProRule" id="PRU00108"/>
    </source>
</evidence>
<dbReference type="GO" id="GO:0000978">
    <property type="term" value="F:RNA polymerase II cis-regulatory region sequence-specific DNA binding"/>
    <property type="evidence" value="ECO:0007669"/>
    <property type="project" value="TreeGrafter"/>
</dbReference>
<dbReference type="CDD" id="cd00086">
    <property type="entry name" value="homeodomain"/>
    <property type="match status" value="1"/>
</dbReference>
<comment type="caution">
    <text evidence="5">The sequence shown here is derived from an EMBL/GenBank/DDBJ whole genome shotgun (WGS) entry which is preliminary data.</text>
</comment>
<evidence type="ECO:0000259" key="4">
    <source>
        <dbReference type="PROSITE" id="PS50071"/>
    </source>
</evidence>
<dbReference type="PANTHER" id="PTHR46271">
    <property type="entry name" value="HOMEOBOX PROTEIN, PUTATIVE-RELATED"/>
    <property type="match status" value="1"/>
</dbReference>
<feature type="compositionally biased region" description="Acidic residues" evidence="3">
    <location>
        <begin position="1"/>
        <end position="10"/>
    </location>
</feature>
<feature type="domain" description="Homeobox" evidence="4">
    <location>
        <begin position="19"/>
        <end position="79"/>
    </location>
</feature>
<protein>
    <recommendedName>
        <fullName evidence="4">Homeobox domain-containing protein</fullName>
    </recommendedName>
</protein>
<evidence type="ECO:0000313" key="8">
    <source>
        <dbReference type="Proteomes" id="UP000663877"/>
    </source>
</evidence>
<keyword evidence="1 2" id="KW-0539">Nucleus</keyword>
<evidence type="ECO:0000313" key="6">
    <source>
        <dbReference type="EMBL" id="CAF1666702.1"/>
    </source>
</evidence>
<dbReference type="Proteomes" id="UP000663832">
    <property type="component" value="Unassembled WGS sequence"/>
</dbReference>
<dbReference type="Proteomes" id="UP000663877">
    <property type="component" value="Unassembled WGS sequence"/>
</dbReference>
<feature type="region of interest" description="Disordered" evidence="3">
    <location>
        <begin position="1"/>
        <end position="22"/>
    </location>
</feature>
<dbReference type="SUPFAM" id="SSF46689">
    <property type="entry name" value="Homeodomain-like"/>
    <property type="match status" value="1"/>
</dbReference>
<evidence type="ECO:0000313" key="7">
    <source>
        <dbReference type="Proteomes" id="UP000663832"/>
    </source>
</evidence>
<keyword evidence="1 2" id="KW-0238">DNA-binding</keyword>
<dbReference type="GO" id="GO:0005634">
    <property type="term" value="C:nucleus"/>
    <property type="evidence" value="ECO:0007669"/>
    <property type="project" value="UniProtKB-SubCell"/>
</dbReference>
<proteinExistence type="predicted"/>
<keyword evidence="1 2" id="KW-0371">Homeobox</keyword>
<dbReference type="PROSITE" id="PS50071">
    <property type="entry name" value="HOMEOBOX_2"/>
    <property type="match status" value="1"/>
</dbReference>
<evidence type="ECO:0000256" key="3">
    <source>
        <dbReference type="SAM" id="MobiDB-lite"/>
    </source>
</evidence>
<evidence type="ECO:0000313" key="5">
    <source>
        <dbReference type="EMBL" id="CAF1565784.1"/>
    </source>
</evidence>
<dbReference type="InterPro" id="IPR043562">
    <property type="entry name" value="RAX/RAX2"/>
</dbReference>
<dbReference type="GO" id="GO:0045944">
    <property type="term" value="P:positive regulation of transcription by RNA polymerase II"/>
    <property type="evidence" value="ECO:0007669"/>
    <property type="project" value="InterPro"/>
</dbReference>
<dbReference type="GO" id="GO:0000981">
    <property type="term" value="F:DNA-binding transcription factor activity, RNA polymerase II-specific"/>
    <property type="evidence" value="ECO:0007669"/>
    <property type="project" value="InterPro"/>
</dbReference>
<dbReference type="InterPro" id="IPR009057">
    <property type="entry name" value="Homeodomain-like_sf"/>
</dbReference>